<evidence type="ECO:0000256" key="3">
    <source>
        <dbReference type="ARBA" id="ARBA00022777"/>
    </source>
</evidence>
<evidence type="ECO:0000256" key="4">
    <source>
        <dbReference type="ARBA" id="ARBA00022840"/>
    </source>
</evidence>
<dbReference type="PROSITE" id="PS00107">
    <property type="entry name" value="PROTEIN_KINASE_ATP"/>
    <property type="match status" value="1"/>
</dbReference>
<dbReference type="InterPro" id="IPR008271">
    <property type="entry name" value="Ser/Thr_kinase_AS"/>
</dbReference>
<name>A0ABV5YMS1_9ACTN</name>
<dbReference type="PANTHER" id="PTHR43289:SF34">
    <property type="entry name" value="SERINE_THREONINE-PROTEIN KINASE YBDM-RELATED"/>
    <property type="match status" value="1"/>
</dbReference>
<dbReference type="Gene3D" id="1.10.510.10">
    <property type="entry name" value="Transferase(Phosphotransferase) domain 1"/>
    <property type="match status" value="1"/>
</dbReference>
<keyword evidence="1 8" id="KW-0808">Transferase</keyword>
<dbReference type="CDD" id="cd14014">
    <property type="entry name" value="STKc_PknB_like"/>
    <property type="match status" value="1"/>
</dbReference>
<evidence type="ECO:0000313" key="8">
    <source>
        <dbReference type="EMBL" id="MFB9835846.1"/>
    </source>
</evidence>
<evidence type="ECO:0000313" key="9">
    <source>
        <dbReference type="Proteomes" id="UP001589627"/>
    </source>
</evidence>
<keyword evidence="2 5" id="KW-0547">Nucleotide-binding</keyword>
<dbReference type="InterPro" id="IPR011009">
    <property type="entry name" value="Kinase-like_dom_sf"/>
</dbReference>
<reference evidence="8 9" key="1">
    <citation type="submission" date="2024-09" db="EMBL/GenBank/DDBJ databases">
        <authorList>
            <person name="Sun Q."/>
            <person name="Mori K."/>
        </authorList>
    </citation>
    <scope>NUCLEOTIDE SEQUENCE [LARGE SCALE GENOMIC DNA]</scope>
    <source>
        <strain evidence="8 9">TBRC 0563</strain>
    </source>
</reference>
<organism evidence="8 9">
    <name type="scientific">Actinoallomurus acaciae</name>
    <dbReference type="NCBI Taxonomy" id="502577"/>
    <lineage>
        <taxon>Bacteria</taxon>
        <taxon>Bacillati</taxon>
        <taxon>Actinomycetota</taxon>
        <taxon>Actinomycetes</taxon>
        <taxon>Streptosporangiales</taxon>
        <taxon>Thermomonosporaceae</taxon>
        <taxon>Actinoallomurus</taxon>
    </lineage>
</organism>
<feature type="domain" description="Protein kinase" evidence="7">
    <location>
        <begin position="19"/>
        <end position="275"/>
    </location>
</feature>
<gene>
    <name evidence="8" type="ORF">ACFFNX_27060</name>
</gene>
<feature type="region of interest" description="Disordered" evidence="6">
    <location>
        <begin position="251"/>
        <end position="316"/>
    </location>
</feature>
<comment type="caution">
    <text evidence="8">The sequence shown here is derived from an EMBL/GenBank/DDBJ whole genome shotgun (WGS) entry which is preliminary data.</text>
</comment>
<proteinExistence type="predicted"/>
<feature type="compositionally biased region" description="Low complexity" evidence="6">
    <location>
        <begin position="355"/>
        <end position="364"/>
    </location>
</feature>
<dbReference type="RefSeq" id="WP_378208126.1">
    <property type="nucleotide sequence ID" value="NZ_JBHLZP010000231.1"/>
</dbReference>
<dbReference type="EC" id="2.7.11.1" evidence="8"/>
<dbReference type="SUPFAM" id="SSF56112">
    <property type="entry name" value="Protein kinase-like (PK-like)"/>
    <property type="match status" value="1"/>
</dbReference>
<evidence type="ECO:0000256" key="6">
    <source>
        <dbReference type="SAM" id="MobiDB-lite"/>
    </source>
</evidence>
<evidence type="ECO:0000256" key="2">
    <source>
        <dbReference type="ARBA" id="ARBA00022741"/>
    </source>
</evidence>
<dbReference type="PROSITE" id="PS00108">
    <property type="entry name" value="PROTEIN_KINASE_ST"/>
    <property type="match status" value="1"/>
</dbReference>
<dbReference type="InterPro" id="IPR000719">
    <property type="entry name" value="Prot_kinase_dom"/>
</dbReference>
<protein>
    <submittedName>
        <fullName evidence="8">Serine/threonine-protein kinase</fullName>
        <ecNumber evidence="8">2.7.11.1</ecNumber>
    </submittedName>
</protein>
<feature type="binding site" evidence="5">
    <location>
        <position position="47"/>
    </location>
    <ligand>
        <name>ATP</name>
        <dbReference type="ChEBI" id="CHEBI:30616"/>
    </ligand>
</feature>
<keyword evidence="4 5" id="KW-0067">ATP-binding</keyword>
<dbReference type="Pfam" id="PF00069">
    <property type="entry name" value="Pkinase"/>
    <property type="match status" value="1"/>
</dbReference>
<dbReference type="Proteomes" id="UP001589627">
    <property type="component" value="Unassembled WGS sequence"/>
</dbReference>
<evidence type="ECO:0000256" key="5">
    <source>
        <dbReference type="PROSITE-ProRule" id="PRU10141"/>
    </source>
</evidence>
<accession>A0ABV5YMS1</accession>
<keyword evidence="3 8" id="KW-0418">Kinase</keyword>
<evidence type="ECO:0000259" key="7">
    <source>
        <dbReference type="PROSITE" id="PS50011"/>
    </source>
</evidence>
<keyword evidence="9" id="KW-1185">Reference proteome</keyword>
<feature type="compositionally biased region" description="Basic and acidic residues" evidence="6">
    <location>
        <begin position="291"/>
        <end position="309"/>
    </location>
</feature>
<dbReference type="Gene3D" id="3.30.200.20">
    <property type="entry name" value="Phosphorylase Kinase, domain 1"/>
    <property type="match status" value="1"/>
</dbReference>
<feature type="region of interest" description="Disordered" evidence="6">
    <location>
        <begin position="342"/>
        <end position="364"/>
    </location>
</feature>
<dbReference type="SMART" id="SM00220">
    <property type="entry name" value="S_TKc"/>
    <property type="match status" value="1"/>
</dbReference>
<evidence type="ECO:0000256" key="1">
    <source>
        <dbReference type="ARBA" id="ARBA00022679"/>
    </source>
</evidence>
<sequence>MEALEPGDPRRVETAGRRYHLLARIGSGGMGVVYLGRSAGGRTVAVKMVHAEFAGSREFRDRFRREVEVARSVGGGFTAPVIDADPGARIPWLVSEFLPSVSVRDAVALWGPLPPAAVWRLASGIAEALVSIHRAGVVHRDLKPANVLLTADGPRVIDFGIARAVDAASLTRPGSRTGSPGFMSPEQVAGAPVGPAGDVFSLGSTLAYAATGDEPFGAGPWHEKMRRIQEEPPRLDGITDDRLRELIASCMDPDPSRRPTAARLSRELASAHQDDGPDGSFRLPPPVMAEIVKRRNEAENPPAPRERPHAVRPGRRTARRLGAVGVAAALIGVGLVAARSYGSGRSPADPPPTPTSTSAATPTITPSEAGYELVFSVTGDVRLTSLTYTVNDRPATLRNVGLPWRKTITLPLWPPRSSWRLAYRCPPGKVSYTVTISGNVVDAGGYSGNGRIGTEGHADGVY</sequence>
<dbReference type="GO" id="GO:0004674">
    <property type="term" value="F:protein serine/threonine kinase activity"/>
    <property type="evidence" value="ECO:0007669"/>
    <property type="project" value="UniProtKB-EC"/>
</dbReference>
<dbReference type="InterPro" id="IPR017441">
    <property type="entry name" value="Protein_kinase_ATP_BS"/>
</dbReference>
<dbReference type="PANTHER" id="PTHR43289">
    <property type="entry name" value="MITOGEN-ACTIVATED PROTEIN KINASE KINASE KINASE 20-RELATED"/>
    <property type="match status" value="1"/>
</dbReference>
<dbReference type="EMBL" id="JBHLZP010000231">
    <property type="protein sequence ID" value="MFB9835846.1"/>
    <property type="molecule type" value="Genomic_DNA"/>
</dbReference>
<dbReference type="PROSITE" id="PS50011">
    <property type="entry name" value="PROTEIN_KINASE_DOM"/>
    <property type="match status" value="1"/>
</dbReference>